<dbReference type="Gene3D" id="2.60.120.10">
    <property type="entry name" value="Jelly Rolls"/>
    <property type="match status" value="1"/>
</dbReference>
<evidence type="ECO:0000313" key="2">
    <source>
        <dbReference type="Proteomes" id="UP001143362"/>
    </source>
</evidence>
<proteinExistence type="predicted"/>
<sequence>MSPQPGPHSLNQVRYIMGADGSGTTKPDSPTFYQELGQFTHQSLISEFSFDQPWPTWEMHPNGDEFVYLLAGDTDMVLWQAGVERVVRINTPGEYVVVPKGAWHTARPHSATSMLFVTPGEGTLNAEVPPDWTAPDR</sequence>
<protein>
    <submittedName>
        <fullName evidence="1">Cupin domain-containing protein</fullName>
    </submittedName>
</protein>
<dbReference type="EMBL" id="SHNN01000001">
    <property type="protein sequence ID" value="MCX2980335.1"/>
    <property type="molecule type" value="Genomic_DNA"/>
</dbReference>
<dbReference type="InterPro" id="IPR014710">
    <property type="entry name" value="RmlC-like_jellyroll"/>
</dbReference>
<accession>A0ABT3TDF0</accession>
<gene>
    <name evidence="1" type="ORF">EYC98_05555</name>
</gene>
<dbReference type="RefSeq" id="WP_279244312.1">
    <property type="nucleotide sequence ID" value="NZ_SHNN01000001.1"/>
</dbReference>
<dbReference type="SUPFAM" id="SSF51182">
    <property type="entry name" value="RmlC-like cupins"/>
    <property type="match status" value="1"/>
</dbReference>
<organism evidence="1 2">
    <name type="scientific">Candidatus Litorirhabdus singularis</name>
    <dbReference type="NCBI Taxonomy" id="2518993"/>
    <lineage>
        <taxon>Bacteria</taxon>
        <taxon>Pseudomonadati</taxon>
        <taxon>Pseudomonadota</taxon>
        <taxon>Gammaproteobacteria</taxon>
        <taxon>Cellvibrionales</taxon>
        <taxon>Halieaceae</taxon>
        <taxon>Candidatus Litorirhabdus</taxon>
    </lineage>
</organism>
<dbReference type="InterPro" id="IPR011051">
    <property type="entry name" value="RmlC_Cupin_sf"/>
</dbReference>
<name>A0ABT3TDF0_9GAMM</name>
<comment type="caution">
    <text evidence="1">The sequence shown here is derived from an EMBL/GenBank/DDBJ whole genome shotgun (WGS) entry which is preliminary data.</text>
</comment>
<keyword evidence="2" id="KW-1185">Reference proteome</keyword>
<reference evidence="1" key="1">
    <citation type="submission" date="2019-02" db="EMBL/GenBank/DDBJ databases">
        <authorList>
            <person name="Li S.-H."/>
        </authorList>
    </citation>
    <scope>NUCLEOTIDE SEQUENCE</scope>
    <source>
        <strain evidence="1">IMCC14734</strain>
    </source>
</reference>
<dbReference type="Proteomes" id="UP001143362">
    <property type="component" value="Unassembled WGS sequence"/>
</dbReference>
<evidence type="ECO:0000313" key="1">
    <source>
        <dbReference type="EMBL" id="MCX2980335.1"/>
    </source>
</evidence>